<reference evidence="1 2" key="1">
    <citation type="submission" date="2024-06" db="EMBL/GenBank/DDBJ databases">
        <title>Construction of an artificial bacterial consortium using nitrogen cycle bacteria from Cuatro Cienegas Basin and a mangrove forest.</title>
        <authorList>
            <person name="Aguilera-Najera D."/>
            <person name="Marquez-Cianci L."/>
            <person name="Martinez-Perez E."/>
            <person name="Rosas-Barrera M."/>
            <person name="Rodriguez-Cruz U.E."/>
            <person name="Tapia-Lopez R."/>
            <person name="Eguiarte L.E."/>
            <person name="Souza-Saldivar V."/>
        </authorList>
    </citation>
    <scope>NUCLEOTIDE SEQUENCE [LARGE SCALE GENOMIC DNA]</scope>
    <source>
        <strain evidence="1 2">S14-15</strain>
    </source>
</reference>
<evidence type="ECO:0000313" key="2">
    <source>
        <dbReference type="Proteomes" id="UP001467674"/>
    </source>
</evidence>
<sequence>MFLELTEDEKKQLEYEVILPKTRLSLTRYLRTLCRDEDYQVRSGYLNRIINIANHILGKEIFIYDDYEEVEGKSTAVQMGHLELILKISNTVQFIEIILDLLNNGLIELNIVNRVLKSHNASFKIEELDGDFIIEIDDLTEKEQFEDVNEHKNIRSLIERMKNMMNDEDYAGVLHTSASIAETLAKEVVQKPSIIDKSLGSFIGLYKKETKLPESFIDYIKYIYNKRNSEPLSGHGSINEPSITKAEAIIISEMTKAFVIIEKKLMIQN</sequence>
<name>A0ABV1SBH9_BACAB</name>
<accession>A0ABV1SBH9</accession>
<evidence type="ECO:0000313" key="1">
    <source>
        <dbReference type="EMBL" id="MER3123506.1"/>
    </source>
</evidence>
<gene>
    <name evidence="1" type="ORF">ABQG71_20310</name>
</gene>
<keyword evidence="2" id="KW-1185">Reference proteome</keyword>
<comment type="caution">
    <text evidence="1">The sequence shown here is derived from an EMBL/GenBank/DDBJ whole genome shotgun (WGS) entry which is preliminary data.</text>
</comment>
<protein>
    <submittedName>
        <fullName evidence="1">Uncharacterized protein</fullName>
    </submittedName>
</protein>
<dbReference type="RefSeq" id="WP_345912267.1">
    <property type="nucleotide sequence ID" value="NZ_CP139561.1"/>
</dbReference>
<dbReference type="Proteomes" id="UP001467674">
    <property type="component" value="Unassembled WGS sequence"/>
</dbReference>
<proteinExistence type="predicted"/>
<dbReference type="EMBL" id="JBEOME010000018">
    <property type="protein sequence ID" value="MER3123506.1"/>
    <property type="molecule type" value="Genomic_DNA"/>
</dbReference>
<organism evidence="1 2">
    <name type="scientific">Bacillus altitudinis</name>
    <dbReference type="NCBI Taxonomy" id="293387"/>
    <lineage>
        <taxon>Bacteria</taxon>
        <taxon>Bacillati</taxon>
        <taxon>Bacillota</taxon>
        <taxon>Bacilli</taxon>
        <taxon>Bacillales</taxon>
        <taxon>Bacillaceae</taxon>
        <taxon>Bacillus</taxon>
    </lineage>
</organism>